<evidence type="ECO:0000313" key="4">
    <source>
        <dbReference type="Proteomes" id="UP000076321"/>
    </source>
</evidence>
<dbReference type="Proteomes" id="UP000186883">
    <property type="component" value="Unassembled WGS sequence"/>
</dbReference>
<keyword evidence="5" id="KW-1185">Reference proteome</keyword>
<name>A0A154MDM6_9PSEU</name>
<protein>
    <submittedName>
        <fullName evidence="2">Uncharacterized protein</fullName>
    </submittedName>
</protein>
<evidence type="ECO:0000256" key="1">
    <source>
        <dbReference type="SAM" id="MobiDB-lite"/>
    </source>
</evidence>
<comment type="caution">
    <text evidence="2">The sequence shown here is derived from an EMBL/GenBank/DDBJ whole genome shotgun (WGS) entry which is preliminary data.</text>
</comment>
<proteinExistence type="predicted"/>
<evidence type="ECO:0000313" key="5">
    <source>
        <dbReference type="Proteomes" id="UP000186883"/>
    </source>
</evidence>
<feature type="compositionally biased region" description="Polar residues" evidence="1">
    <location>
        <begin position="25"/>
        <end position="40"/>
    </location>
</feature>
<evidence type="ECO:0000313" key="2">
    <source>
        <dbReference type="EMBL" id="KZB82323.1"/>
    </source>
</evidence>
<gene>
    <name evidence="3" type="ORF">ATP06_0205150</name>
    <name evidence="2" type="ORF">AVL48_10410</name>
</gene>
<organism evidence="2 4">
    <name type="scientific">Amycolatopsis regifaucium</name>
    <dbReference type="NCBI Taxonomy" id="546365"/>
    <lineage>
        <taxon>Bacteria</taxon>
        <taxon>Bacillati</taxon>
        <taxon>Actinomycetota</taxon>
        <taxon>Actinomycetes</taxon>
        <taxon>Pseudonocardiales</taxon>
        <taxon>Pseudonocardiaceae</taxon>
        <taxon>Amycolatopsis</taxon>
    </lineage>
</organism>
<feature type="region of interest" description="Disordered" evidence="1">
    <location>
        <begin position="23"/>
        <end position="167"/>
    </location>
</feature>
<feature type="compositionally biased region" description="Polar residues" evidence="1">
    <location>
        <begin position="150"/>
        <end position="161"/>
    </location>
</feature>
<accession>A0A154MDM6</accession>
<dbReference type="AlphaFoldDB" id="A0A154MDM6"/>
<sequence length="167" mass="17937">MDPRARADALLARASARGAFVVTPDNATSPMDSANTQQIPRSVVAEIDRSSDPDTTTQLPASLIAENDHPLAGTEPTTRLDMPPVRAEGATRPQPHPRRQGAQPTRPLPQATTPLARRPPAAPVRSPLIERPEQEQETTENEVGGLVPTVKQNPSGRSNLSRRLDGI</sequence>
<reference evidence="3 5" key="2">
    <citation type="submission" date="2016-11" db="EMBL/GenBank/DDBJ databases">
        <title>Genome sequencing of Amycolatopsis regifaucium.</title>
        <authorList>
            <person name="Mayilraj S."/>
            <person name="Kaur N."/>
        </authorList>
    </citation>
    <scope>NUCLEOTIDE SEQUENCE [LARGE SCALE GENOMIC DNA]</scope>
    <source>
        <strain evidence="3 5">GY080</strain>
    </source>
</reference>
<dbReference type="EMBL" id="LOBU02000005">
    <property type="protein sequence ID" value="OKA10282.1"/>
    <property type="molecule type" value="Genomic_DNA"/>
</dbReference>
<reference evidence="2 4" key="1">
    <citation type="submission" date="2015-12" db="EMBL/GenBank/DDBJ databases">
        <title>Amycolatopsis regifaucium genome sequencing and assembly.</title>
        <authorList>
            <person name="Mayilraj S."/>
        </authorList>
    </citation>
    <scope>NUCLEOTIDE SEQUENCE [LARGE SCALE GENOMIC DNA]</scope>
    <source>
        <strain evidence="2 4">GY080</strain>
    </source>
</reference>
<evidence type="ECO:0000313" key="3">
    <source>
        <dbReference type="EMBL" id="OKA10282.1"/>
    </source>
</evidence>
<dbReference type="Proteomes" id="UP000076321">
    <property type="component" value="Unassembled WGS sequence"/>
</dbReference>
<dbReference type="EMBL" id="LQCI01000034">
    <property type="protein sequence ID" value="KZB82323.1"/>
    <property type="molecule type" value="Genomic_DNA"/>
</dbReference>